<evidence type="ECO:0000256" key="5">
    <source>
        <dbReference type="ARBA" id="ARBA00022723"/>
    </source>
</evidence>
<dbReference type="SUPFAM" id="SSF53098">
    <property type="entry name" value="Ribonuclease H-like"/>
    <property type="match status" value="1"/>
</dbReference>
<evidence type="ECO:0000256" key="6">
    <source>
        <dbReference type="ARBA" id="ARBA00022759"/>
    </source>
</evidence>
<dbReference type="GO" id="GO:0004523">
    <property type="term" value="F:RNA-DNA hybrid ribonuclease activity"/>
    <property type="evidence" value="ECO:0007669"/>
    <property type="project" value="UniProtKB-EC"/>
</dbReference>
<reference evidence="9 10" key="1">
    <citation type="journal article" date="2020" name="bioRxiv">
        <title>Whole genome comparisons of ergot fungi reveals the divergence and evolution of species within the genus Claviceps are the result of varying mechanisms driving genome evolution and host range expansion.</title>
        <authorList>
            <person name="Wyka S.A."/>
            <person name="Mondo S.J."/>
            <person name="Liu M."/>
            <person name="Dettman J."/>
            <person name="Nalam V."/>
            <person name="Broders K.D."/>
        </authorList>
    </citation>
    <scope>NUCLEOTIDE SEQUENCE [LARGE SCALE GENOMIC DNA]</scope>
    <source>
        <strain evidence="9 10">LM576</strain>
    </source>
</reference>
<name>A0A9P7TVK6_9HYPO</name>
<evidence type="ECO:0000313" key="10">
    <source>
        <dbReference type="Proteomes" id="UP000732380"/>
    </source>
</evidence>
<comment type="caution">
    <text evidence="9">The sequence shown here is derived from an EMBL/GenBank/DDBJ whole genome shotgun (WGS) entry which is preliminary data.</text>
</comment>
<gene>
    <name evidence="9" type="ORF">E4U13_000959</name>
</gene>
<keyword evidence="6" id="KW-0255">Endonuclease</keyword>
<evidence type="ECO:0000256" key="1">
    <source>
        <dbReference type="ARBA" id="ARBA00000077"/>
    </source>
</evidence>
<dbReference type="Pfam" id="PF00075">
    <property type="entry name" value="RNase_H"/>
    <property type="match status" value="1"/>
</dbReference>
<organism evidence="9 10">
    <name type="scientific">Claviceps humidiphila</name>
    <dbReference type="NCBI Taxonomy" id="1294629"/>
    <lineage>
        <taxon>Eukaryota</taxon>
        <taxon>Fungi</taxon>
        <taxon>Dikarya</taxon>
        <taxon>Ascomycota</taxon>
        <taxon>Pezizomycotina</taxon>
        <taxon>Sordariomycetes</taxon>
        <taxon>Hypocreomycetidae</taxon>
        <taxon>Hypocreales</taxon>
        <taxon>Clavicipitaceae</taxon>
        <taxon>Claviceps</taxon>
    </lineage>
</organism>
<evidence type="ECO:0000313" key="9">
    <source>
        <dbReference type="EMBL" id="KAG6117622.1"/>
    </source>
</evidence>
<dbReference type="AlphaFoldDB" id="A0A9P7TVK6"/>
<evidence type="ECO:0000256" key="4">
    <source>
        <dbReference type="ARBA" id="ARBA00022722"/>
    </source>
</evidence>
<keyword evidence="10" id="KW-1185">Reference proteome</keyword>
<dbReference type="InterPro" id="IPR050092">
    <property type="entry name" value="RNase_H"/>
</dbReference>
<dbReference type="Proteomes" id="UP000732380">
    <property type="component" value="Unassembled WGS sequence"/>
</dbReference>
<evidence type="ECO:0000256" key="3">
    <source>
        <dbReference type="ARBA" id="ARBA00012180"/>
    </source>
</evidence>
<feature type="domain" description="RNase H type-1" evidence="8">
    <location>
        <begin position="46"/>
        <end position="203"/>
    </location>
</feature>
<evidence type="ECO:0000256" key="2">
    <source>
        <dbReference type="ARBA" id="ARBA00005300"/>
    </source>
</evidence>
<dbReference type="InterPro" id="IPR002156">
    <property type="entry name" value="RNaseH_domain"/>
</dbReference>
<comment type="similarity">
    <text evidence="2">Belongs to the RNase H family.</text>
</comment>
<keyword evidence="5" id="KW-0479">Metal-binding</keyword>
<dbReference type="GO" id="GO:0003676">
    <property type="term" value="F:nucleic acid binding"/>
    <property type="evidence" value="ECO:0007669"/>
    <property type="project" value="InterPro"/>
</dbReference>
<dbReference type="EMBL" id="SRQM01000132">
    <property type="protein sequence ID" value="KAG6117622.1"/>
    <property type="molecule type" value="Genomic_DNA"/>
</dbReference>
<evidence type="ECO:0000259" key="8">
    <source>
        <dbReference type="PROSITE" id="PS50879"/>
    </source>
</evidence>
<proteinExistence type="inferred from homology"/>
<comment type="catalytic activity">
    <reaction evidence="1">
        <text>Endonucleolytic cleavage to 5'-phosphomonoester.</text>
        <dbReference type="EC" id="3.1.26.4"/>
    </reaction>
</comment>
<accession>A0A9P7TVK6</accession>
<dbReference type="InterPro" id="IPR036397">
    <property type="entry name" value="RNaseH_sf"/>
</dbReference>
<evidence type="ECO:0000256" key="7">
    <source>
        <dbReference type="ARBA" id="ARBA00022801"/>
    </source>
</evidence>
<keyword evidence="4" id="KW-0540">Nuclease</keyword>
<dbReference type="Gene3D" id="3.30.420.10">
    <property type="entry name" value="Ribonuclease H-like superfamily/Ribonuclease H"/>
    <property type="match status" value="1"/>
</dbReference>
<dbReference type="GO" id="GO:0043137">
    <property type="term" value="P:DNA replication, removal of RNA primer"/>
    <property type="evidence" value="ECO:0007669"/>
    <property type="project" value="TreeGrafter"/>
</dbReference>
<dbReference type="GO" id="GO:0046872">
    <property type="term" value="F:metal ion binding"/>
    <property type="evidence" value="ECO:0007669"/>
    <property type="project" value="UniProtKB-KW"/>
</dbReference>
<dbReference type="PROSITE" id="PS50879">
    <property type="entry name" value="RNASE_H_1"/>
    <property type="match status" value="1"/>
</dbReference>
<dbReference type="EC" id="3.1.26.4" evidence="3"/>
<protein>
    <recommendedName>
        <fullName evidence="3">ribonuclease H</fullName>
        <ecNumber evidence="3">3.1.26.4</ecNumber>
    </recommendedName>
</protein>
<dbReference type="PANTHER" id="PTHR10642">
    <property type="entry name" value="RIBONUCLEASE H1"/>
    <property type="match status" value="1"/>
</dbReference>
<sequence length="220" mass="25158">MTAYDGWSSSYIFPTLFVSSGEYPTPDMLFPASSTSTTMRFINRRDAQQMLIYTHGSCLNNGQAKARAGCAYVFGPSEDGYIESSLASLDFPNIMPTNPRAELWAVILALRRHRIWRAEGFNSLVLANDSEWLIKGATEWAHVWVCRGWRKTRSKEKVKNRDLWEIFFAEVKRCHEAGLTVRMWKIPKGLNEAAYKLLGCEWCSLDSRKLWSVESNVTDV</sequence>
<dbReference type="PANTHER" id="PTHR10642:SF26">
    <property type="entry name" value="RIBONUCLEASE H1"/>
    <property type="match status" value="1"/>
</dbReference>
<keyword evidence="7" id="KW-0378">Hydrolase</keyword>
<dbReference type="InterPro" id="IPR012337">
    <property type="entry name" value="RNaseH-like_sf"/>
</dbReference>